<evidence type="ECO:0000313" key="1">
    <source>
        <dbReference type="EMBL" id="MPN43213.1"/>
    </source>
</evidence>
<proteinExistence type="predicted"/>
<organism evidence="1">
    <name type="scientific">bioreactor metagenome</name>
    <dbReference type="NCBI Taxonomy" id="1076179"/>
    <lineage>
        <taxon>unclassified sequences</taxon>
        <taxon>metagenomes</taxon>
        <taxon>ecological metagenomes</taxon>
    </lineage>
</organism>
<name>A0A645I6Y6_9ZZZZ</name>
<protein>
    <recommendedName>
        <fullName evidence="2">Anti-sigma-F factor Fin</fullName>
    </recommendedName>
</protein>
<dbReference type="GO" id="GO:0010468">
    <property type="term" value="P:regulation of gene expression"/>
    <property type="evidence" value="ECO:0007669"/>
    <property type="project" value="InterPro"/>
</dbReference>
<comment type="caution">
    <text evidence="1">The sequence shown here is derived from an EMBL/GenBank/DDBJ whole genome shotgun (WGS) entry which is preliminary data.</text>
</comment>
<dbReference type="AlphaFoldDB" id="A0A645I6Y6"/>
<gene>
    <name evidence="1" type="ORF">SDC9_190772</name>
</gene>
<evidence type="ECO:0008006" key="2">
    <source>
        <dbReference type="Google" id="ProtNLM"/>
    </source>
</evidence>
<dbReference type="EMBL" id="VSSQ01101475">
    <property type="protein sequence ID" value="MPN43213.1"/>
    <property type="molecule type" value="Genomic_DNA"/>
</dbReference>
<dbReference type="InterPro" id="IPR020115">
    <property type="entry name" value="Fin"/>
</dbReference>
<accession>A0A645I6Y6</accession>
<sequence length="80" mass="8983">MKISYHCGCCGESIAEIKVDQVDEVKLGFDCLTGDERQDIIKADPVTDTMYVKSLCDSCIEVLGLADEQQLWIPKTNYLH</sequence>
<reference evidence="1" key="1">
    <citation type="submission" date="2019-08" db="EMBL/GenBank/DDBJ databases">
        <authorList>
            <person name="Kucharzyk K."/>
            <person name="Murdoch R.W."/>
            <person name="Higgins S."/>
            <person name="Loffler F."/>
        </authorList>
    </citation>
    <scope>NUCLEOTIDE SEQUENCE</scope>
</reference>
<dbReference type="Pfam" id="PF10955">
    <property type="entry name" value="Fin"/>
    <property type="match status" value="1"/>
</dbReference>